<dbReference type="AlphaFoldDB" id="A0A8H7WIM3"/>
<feature type="compositionally biased region" description="Basic and acidic residues" evidence="4">
    <location>
        <begin position="90"/>
        <end position="114"/>
    </location>
</feature>
<evidence type="ECO:0000313" key="6">
    <source>
        <dbReference type="Proteomes" id="UP000664132"/>
    </source>
</evidence>
<gene>
    <name evidence="5" type="ORF">IFR04_001145</name>
</gene>
<accession>A0A8H7WIM3</accession>
<reference evidence="5" key="1">
    <citation type="submission" date="2021-02" db="EMBL/GenBank/DDBJ databases">
        <title>Genome sequence Cadophora malorum strain M34.</title>
        <authorList>
            <person name="Stefanovic E."/>
            <person name="Vu D."/>
            <person name="Scully C."/>
            <person name="Dijksterhuis J."/>
            <person name="Roader J."/>
            <person name="Houbraken J."/>
        </authorList>
    </citation>
    <scope>NUCLEOTIDE SEQUENCE</scope>
    <source>
        <strain evidence="5">M34</strain>
    </source>
</reference>
<dbReference type="Pfam" id="PF15811">
    <property type="entry name" value="SVIP"/>
    <property type="match status" value="1"/>
</dbReference>
<keyword evidence="2" id="KW-0564">Palmitate</keyword>
<evidence type="ECO:0000256" key="4">
    <source>
        <dbReference type="SAM" id="MobiDB-lite"/>
    </source>
</evidence>
<sequence>MGNLCGKQSSDAFAQPGRTLSSAPPAQNQNQTSSVPKKVVVGGPARTLGSGGGSGSSAQEDARRKAAEAAEARANAASKPKGKLGSQLQEQKKQTRVDTLEGLSKEERRLRDADSAAEARAYN</sequence>
<keyword evidence="1" id="KW-0519">Myristate</keyword>
<evidence type="ECO:0000313" key="5">
    <source>
        <dbReference type="EMBL" id="KAG4425683.1"/>
    </source>
</evidence>
<feature type="region of interest" description="Disordered" evidence="4">
    <location>
        <begin position="1"/>
        <end position="123"/>
    </location>
</feature>
<evidence type="ECO:0000256" key="2">
    <source>
        <dbReference type="ARBA" id="ARBA00023139"/>
    </source>
</evidence>
<dbReference type="EMBL" id="JAFJYH010000008">
    <property type="protein sequence ID" value="KAG4425683.1"/>
    <property type="molecule type" value="Genomic_DNA"/>
</dbReference>
<proteinExistence type="predicted"/>
<feature type="compositionally biased region" description="Polar residues" evidence="4">
    <location>
        <begin position="1"/>
        <end position="35"/>
    </location>
</feature>
<evidence type="ECO:0000256" key="1">
    <source>
        <dbReference type="ARBA" id="ARBA00022707"/>
    </source>
</evidence>
<keyword evidence="6" id="KW-1185">Reference proteome</keyword>
<dbReference type="InterPro" id="IPR031632">
    <property type="entry name" value="SVIP"/>
</dbReference>
<dbReference type="Proteomes" id="UP000664132">
    <property type="component" value="Unassembled WGS sequence"/>
</dbReference>
<evidence type="ECO:0000256" key="3">
    <source>
        <dbReference type="ARBA" id="ARBA00023288"/>
    </source>
</evidence>
<organism evidence="5 6">
    <name type="scientific">Cadophora malorum</name>
    <dbReference type="NCBI Taxonomy" id="108018"/>
    <lineage>
        <taxon>Eukaryota</taxon>
        <taxon>Fungi</taxon>
        <taxon>Dikarya</taxon>
        <taxon>Ascomycota</taxon>
        <taxon>Pezizomycotina</taxon>
        <taxon>Leotiomycetes</taxon>
        <taxon>Helotiales</taxon>
        <taxon>Ploettnerulaceae</taxon>
        <taxon>Cadophora</taxon>
    </lineage>
</organism>
<name>A0A8H7WIM3_9HELO</name>
<feature type="compositionally biased region" description="Basic and acidic residues" evidence="4">
    <location>
        <begin position="60"/>
        <end position="71"/>
    </location>
</feature>
<dbReference type="OrthoDB" id="5415072at2759"/>
<keyword evidence="3" id="KW-0449">Lipoprotein</keyword>
<protein>
    <submittedName>
        <fullName evidence="5">Uncharacterized protein</fullName>
    </submittedName>
</protein>
<comment type="caution">
    <text evidence="5">The sequence shown here is derived from an EMBL/GenBank/DDBJ whole genome shotgun (WGS) entry which is preliminary data.</text>
</comment>